<dbReference type="InterPro" id="IPR001870">
    <property type="entry name" value="B30.2/SPRY"/>
</dbReference>
<dbReference type="Pfam" id="PF00622">
    <property type="entry name" value="SPRY"/>
    <property type="match status" value="1"/>
</dbReference>
<name>A0A3P9Q1P2_POERE</name>
<dbReference type="Gene3D" id="2.60.120.920">
    <property type="match status" value="1"/>
</dbReference>
<dbReference type="PRINTS" id="PR01407">
    <property type="entry name" value="BUTYPHLNCDUF"/>
</dbReference>
<reference evidence="5" key="3">
    <citation type="submission" date="2025-09" db="UniProtKB">
        <authorList>
            <consortium name="Ensembl"/>
        </authorList>
    </citation>
    <scope>IDENTIFICATION</scope>
    <source>
        <strain evidence="5">Guanapo</strain>
    </source>
</reference>
<evidence type="ECO:0000256" key="2">
    <source>
        <dbReference type="ARBA" id="ARBA00022771"/>
    </source>
</evidence>
<keyword evidence="3" id="KW-0862">Zinc</keyword>
<dbReference type="AlphaFoldDB" id="A0A3P9Q1P2"/>
<organism evidence="5 6">
    <name type="scientific">Poecilia reticulata</name>
    <name type="common">Guppy</name>
    <name type="synonym">Acanthophacelus reticulatus</name>
    <dbReference type="NCBI Taxonomy" id="8081"/>
    <lineage>
        <taxon>Eukaryota</taxon>
        <taxon>Metazoa</taxon>
        <taxon>Chordata</taxon>
        <taxon>Craniata</taxon>
        <taxon>Vertebrata</taxon>
        <taxon>Euteleostomi</taxon>
        <taxon>Actinopterygii</taxon>
        <taxon>Neopterygii</taxon>
        <taxon>Teleostei</taxon>
        <taxon>Neoteleostei</taxon>
        <taxon>Acanthomorphata</taxon>
        <taxon>Ovalentaria</taxon>
        <taxon>Atherinomorphae</taxon>
        <taxon>Cyprinodontiformes</taxon>
        <taxon>Poeciliidae</taxon>
        <taxon>Poeciliinae</taxon>
        <taxon>Poecilia</taxon>
    </lineage>
</organism>
<dbReference type="PROSITE" id="PS50188">
    <property type="entry name" value="B302_SPRY"/>
    <property type="match status" value="1"/>
</dbReference>
<sequence length="184" mass="20591">SEESPRNLASALKPMISNLRELELSENILMDSLLTVIADLSYPDHPDRFGISQVLCIEGLTGRHYWEAECYMSSDIDVGVAYKSIPRQGDCSSEISLAGNEKAWSWNTTGCFYHNNYCQTFLKSDTCSIGIYLDWPAGVLSFFDVSRDAVTHLYTVHTTFTEPLHPGFGLTSGSVCIKEKKIYK</sequence>
<dbReference type="InterPro" id="IPR003877">
    <property type="entry name" value="SPRY_dom"/>
</dbReference>
<dbReference type="STRING" id="8081.ENSPREP00000027934"/>
<dbReference type="SMART" id="SM00449">
    <property type="entry name" value="SPRY"/>
    <property type="match status" value="1"/>
</dbReference>
<accession>A0A3P9Q1P2</accession>
<dbReference type="GeneTree" id="ENSGT00940000154395"/>
<dbReference type="Ensembl" id="ENSPRET00000028241.1">
    <property type="protein sequence ID" value="ENSPREP00000027934.1"/>
    <property type="gene ID" value="ENSPREG00000018904.1"/>
</dbReference>
<evidence type="ECO:0000313" key="6">
    <source>
        <dbReference type="Proteomes" id="UP000242638"/>
    </source>
</evidence>
<keyword evidence="2" id="KW-0863">Zinc-finger</keyword>
<reference evidence="5" key="2">
    <citation type="submission" date="2025-08" db="UniProtKB">
        <authorList>
            <consortium name="Ensembl"/>
        </authorList>
    </citation>
    <scope>IDENTIFICATION</scope>
    <source>
        <strain evidence="5">Guanapo</strain>
    </source>
</reference>
<dbReference type="PANTHER" id="PTHR25465">
    <property type="entry name" value="B-BOX DOMAIN CONTAINING"/>
    <property type="match status" value="1"/>
</dbReference>
<protein>
    <recommendedName>
        <fullName evidence="4">B30.2/SPRY domain-containing protein</fullName>
    </recommendedName>
</protein>
<dbReference type="PANTHER" id="PTHR25465:SF80">
    <property type="entry name" value="TRIPARTITE MOTIF-CONTAINING PROTEIN 16-LIKE"/>
    <property type="match status" value="1"/>
</dbReference>
<evidence type="ECO:0000313" key="5">
    <source>
        <dbReference type="Ensembl" id="ENSPREP00000027934.1"/>
    </source>
</evidence>
<dbReference type="InterPro" id="IPR051051">
    <property type="entry name" value="E3_ubiq-ligase_TRIM/RNF"/>
</dbReference>
<evidence type="ECO:0000259" key="4">
    <source>
        <dbReference type="PROSITE" id="PS50188"/>
    </source>
</evidence>
<dbReference type="SUPFAM" id="SSF49899">
    <property type="entry name" value="Concanavalin A-like lectins/glucanases"/>
    <property type="match status" value="1"/>
</dbReference>
<reference evidence="6" key="1">
    <citation type="submission" date="2013-11" db="EMBL/GenBank/DDBJ databases">
        <title>The genomic landscape of the Guanapo guppy.</title>
        <authorList>
            <person name="Kuenstner A."/>
            <person name="Dreyer C."/>
        </authorList>
    </citation>
    <scope>NUCLEOTIDE SEQUENCE</scope>
    <source>
        <strain evidence="6">Guanapo</strain>
    </source>
</reference>
<dbReference type="InterPro" id="IPR043136">
    <property type="entry name" value="B30.2/SPRY_sf"/>
</dbReference>
<keyword evidence="6" id="KW-1185">Reference proteome</keyword>
<evidence type="ECO:0000256" key="3">
    <source>
        <dbReference type="ARBA" id="ARBA00022833"/>
    </source>
</evidence>
<feature type="domain" description="B30.2/SPRY" evidence="4">
    <location>
        <begin position="1"/>
        <end position="184"/>
    </location>
</feature>
<dbReference type="Bgee" id="ENSPREG00000018904">
    <property type="expression patterns" value="Expressed in caudal fin"/>
</dbReference>
<evidence type="ECO:0000256" key="1">
    <source>
        <dbReference type="ARBA" id="ARBA00022723"/>
    </source>
</evidence>
<proteinExistence type="predicted"/>
<keyword evidence="1" id="KW-0479">Metal-binding</keyword>
<dbReference type="InterPro" id="IPR003879">
    <property type="entry name" value="Butyrophylin_SPRY"/>
</dbReference>
<dbReference type="GO" id="GO:0008270">
    <property type="term" value="F:zinc ion binding"/>
    <property type="evidence" value="ECO:0007669"/>
    <property type="project" value="UniProtKB-KW"/>
</dbReference>
<dbReference type="Proteomes" id="UP000242638">
    <property type="component" value="Unassembled WGS sequence"/>
</dbReference>
<dbReference type="InterPro" id="IPR013320">
    <property type="entry name" value="ConA-like_dom_sf"/>
</dbReference>